<dbReference type="PROSITE" id="PS00154">
    <property type="entry name" value="ATPASE_E1_E2"/>
    <property type="match status" value="1"/>
</dbReference>
<dbReference type="PANTHER" id="PTHR24092:SF78">
    <property type="entry name" value="PHOSPHOLIPID-TRANSPORTING ATPASE IK"/>
    <property type="match status" value="1"/>
</dbReference>
<dbReference type="SUPFAM" id="SSF81665">
    <property type="entry name" value="Calcium ATPase, transmembrane domain M"/>
    <property type="match status" value="1"/>
</dbReference>
<proteinExistence type="predicted"/>
<keyword evidence="3 11" id="KW-0812">Transmembrane</keyword>
<keyword evidence="2" id="KW-0813">Transport</keyword>
<reference evidence="13" key="3">
    <citation type="submission" date="2025-09" db="UniProtKB">
        <authorList>
            <consortium name="Ensembl"/>
        </authorList>
    </citation>
    <scope>IDENTIFICATION</scope>
</reference>
<dbReference type="EMBL" id="AJFE02012688">
    <property type="status" value="NOT_ANNOTATED_CDS"/>
    <property type="molecule type" value="Genomic_DNA"/>
</dbReference>
<evidence type="ECO:0000256" key="3">
    <source>
        <dbReference type="ARBA" id="ARBA00022692"/>
    </source>
</evidence>
<keyword evidence="6" id="KW-0460">Magnesium</keyword>
<feature type="compositionally biased region" description="Basic residues" evidence="10">
    <location>
        <begin position="12"/>
        <end position="21"/>
    </location>
</feature>
<accession>A0A2R9CRN8</accession>
<evidence type="ECO:0000256" key="8">
    <source>
        <dbReference type="ARBA" id="ARBA00022989"/>
    </source>
</evidence>
<evidence type="ECO:0000256" key="10">
    <source>
        <dbReference type="SAM" id="MobiDB-lite"/>
    </source>
</evidence>
<dbReference type="SUPFAM" id="SSF81653">
    <property type="entry name" value="Calcium ATPase, transduction domain A"/>
    <property type="match status" value="1"/>
</dbReference>
<keyword evidence="4" id="KW-0547">Nucleotide-binding</keyword>
<keyword evidence="8 11" id="KW-1133">Transmembrane helix</keyword>
<dbReference type="GO" id="GO:0005802">
    <property type="term" value="C:trans-Golgi network"/>
    <property type="evidence" value="ECO:0007669"/>
    <property type="project" value="TreeGrafter"/>
</dbReference>
<keyword evidence="9 11" id="KW-0472">Membrane</keyword>
<evidence type="ECO:0000256" key="4">
    <source>
        <dbReference type="ARBA" id="ARBA00022741"/>
    </source>
</evidence>
<dbReference type="InterPro" id="IPR018303">
    <property type="entry name" value="ATPase_P-typ_P_site"/>
</dbReference>
<evidence type="ECO:0000313" key="14">
    <source>
        <dbReference type="Proteomes" id="UP000240080"/>
    </source>
</evidence>
<keyword evidence="7" id="KW-1278">Translocase</keyword>
<evidence type="ECO:0000313" key="13">
    <source>
        <dbReference type="Ensembl" id="ENSPPAP00000041687.1"/>
    </source>
</evidence>
<dbReference type="GO" id="GO:0140326">
    <property type="term" value="F:ATPase-coupled intramembrane lipid transporter activity"/>
    <property type="evidence" value="ECO:0007669"/>
    <property type="project" value="TreeGrafter"/>
</dbReference>
<feature type="transmembrane region" description="Helical" evidence="11">
    <location>
        <begin position="315"/>
        <end position="335"/>
    </location>
</feature>
<evidence type="ECO:0000259" key="12">
    <source>
        <dbReference type="Pfam" id="PF16209"/>
    </source>
</evidence>
<dbReference type="GO" id="GO:0007030">
    <property type="term" value="P:Golgi organization"/>
    <property type="evidence" value="ECO:0007669"/>
    <property type="project" value="TreeGrafter"/>
</dbReference>
<dbReference type="Proteomes" id="UP000240080">
    <property type="component" value="Chromosome 19"/>
</dbReference>
<feature type="transmembrane region" description="Helical" evidence="11">
    <location>
        <begin position="356"/>
        <end position="379"/>
    </location>
</feature>
<comment type="subcellular location">
    <subcellularLocation>
        <location evidence="1">Membrane</location>
        <topology evidence="1">Multi-pass membrane protein</topology>
    </subcellularLocation>
</comment>
<evidence type="ECO:0000256" key="6">
    <source>
        <dbReference type="ARBA" id="ARBA00022842"/>
    </source>
</evidence>
<dbReference type="Gene3D" id="2.70.150.10">
    <property type="entry name" value="Calcium-transporting ATPase, cytoplasmic transduction domain A"/>
    <property type="match status" value="1"/>
</dbReference>
<feature type="region of interest" description="Disordered" evidence="10">
    <location>
        <begin position="1"/>
        <end position="29"/>
    </location>
</feature>
<dbReference type="EMBL" id="AJFE02012692">
    <property type="status" value="NOT_ANNOTATED_CDS"/>
    <property type="molecule type" value="Genomic_DNA"/>
</dbReference>
<protein>
    <submittedName>
        <fullName evidence="13">ATPase phospholipid transporting 8B3</fullName>
    </submittedName>
</protein>
<gene>
    <name evidence="13" type="primary">ATP8B3</name>
</gene>
<dbReference type="PANTHER" id="PTHR24092">
    <property type="entry name" value="PROBABLE PHOSPHOLIPID-TRANSPORTING ATPASE"/>
    <property type="match status" value="1"/>
</dbReference>
<evidence type="ECO:0000256" key="5">
    <source>
        <dbReference type="ARBA" id="ARBA00022840"/>
    </source>
</evidence>
<dbReference type="EMBL" id="AJFE02012689">
    <property type="status" value="NOT_ANNOTATED_CDS"/>
    <property type="molecule type" value="Genomic_DNA"/>
</dbReference>
<dbReference type="GO" id="GO:0005886">
    <property type="term" value="C:plasma membrane"/>
    <property type="evidence" value="ECO:0007669"/>
    <property type="project" value="TreeGrafter"/>
</dbReference>
<dbReference type="FunFam" id="3.40.50.1000:FF:000001">
    <property type="entry name" value="Phospholipid-transporting ATPase IC"/>
    <property type="match status" value="1"/>
</dbReference>
<reference evidence="13 14" key="1">
    <citation type="journal article" date="2012" name="Nature">
        <title>The bonobo genome compared with the chimpanzee and human genomes.</title>
        <authorList>
            <person name="Prufer K."/>
            <person name="Munch K."/>
            <person name="Hellmann I."/>
            <person name="Akagi K."/>
            <person name="Miller J.R."/>
            <person name="Walenz B."/>
            <person name="Koren S."/>
            <person name="Sutton G."/>
            <person name="Kodira C."/>
            <person name="Winer R."/>
            <person name="Knight J.R."/>
            <person name="Mullikin J.C."/>
            <person name="Meader S.J."/>
            <person name="Ponting C.P."/>
            <person name="Lunter G."/>
            <person name="Higashino S."/>
            <person name="Hobolth A."/>
            <person name="Dutheil J."/>
            <person name="Karakoc E."/>
            <person name="Alkan C."/>
            <person name="Sajjadian S."/>
            <person name="Catacchio C.R."/>
            <person name="Ventura M."/>
            <person name="Marques-Bonet T."/>
            <person name="Eichler E.E."/>
            <person name="Andre C."/>
            <person name="Atencia R."/>
            <person name="Mugisha L."/>
            <person name="Junhold J."/>
            <person name="Patterson N."/>
            <person name="Siebauer M."/>
            <person name="Good J.M."/>
            <person name="Fischer A."/>
            <person name="Ptak S.E."/>
            <person name="Lachmann M."/>
            <person name="Symer D.E."/>
            <person name="Mailund T."/>
            <person name="Schierup M.H."/>
            <person name="Andres A.M."/>
            <person name="Kelso J."/>
            <person name="Paabo S."/>
        </authorList>
    </citation>
    <scope>NUCLEOTIDE SEQUENCE [LARGE SCALE GENOMIC DNA]</scope>
</reference>
<evidence type="ECO:0000256" key="9">
    <source>
        <dbReference type="ARBA" id="ARBA00023136"/>
    </source>
</evidence>
<dbReference type="InterPro" id="IPR008250">
    <property type="entry name" value="ATPase_P-typ_transduc_dom_A_sf"/>
</dbReference>
<dbReference type="AlphaFoldDB" id="A0A2R9CRN8"/>
<evidence type="ECO:0000256" key="1">
    <source>
        <dbReference type="ARBA" id="ARBA00004141"/>
    </source>
</evidence>
<dbReference type="EMBL" id="AJFE02012693">
    <property type="status" value="NOT_ANNOTATED_CDS"/>
    <property type="molecule type" value="Genomic_DNA"/>
</dbReference>
<organism evidence="13 14">
    <name type="scientific">Pan paniscus</name>
    <name type="common">Pygmy chimpanzee</name>
    <name type="synonym">Bonobo</name>
    <dbReference type="NCBI Taxonomy" id="9597"/>
    <lineage>
        <taxon>Eukaryota</taxon>
        <taxon>Metazoa</taxon>
        <taxon>Chordata</taxon>
        <taxon>Craniata</taxon>
        <taxon>Vertebrata</taxon>
        <taxon>Euteleostomi</taxon>
        <taxon>Mammalia</taxon>
        <taxon>Eutheria</taxon>
        <taxon>Euarchontoglires</taxon>
        <taxon>Primates</taxon>
        <taxon>Haplorrhini</taxon>
        <taxon>Catarrhini</taxon>
        <taxon>Hominidae</taxon>
        <taxon>Pan</taxon>
    </lineage>
</organism>
<dbReference type="Bgee" id="ENSPPAG00000043448">
    <property type="expression patterns" value="Expressed in testis and 4 other cell types or tissues"/>
</dbReference>
<keyword evidence="5" id="KW-0067">ATP-binding</keyword>
<dbReference type="Pfam" id="PF16209">
    <property type="entry name" value="PhoLip_ATPase_N"/>
    <property type="match status" value="1"/>
</dbReference>
<reference evidence="13" key="2">
    <citation type="submission" date="2025-08" db="UniProtKB">
        <authorList>
            <consortium name="Ensembl"/>
        </authorList>
    </citation>
    <scope>IDENTIFICATION</scope>
</reference>
<evidence type="ECO:0000256" key="2">
    <source>
        <dbReference type="ARBA" id="ARBA00022448"/>
    </source>
</evidence>
<dbReference type="GO" id="GO:0045332">
    <property type="term" value="P:phospholipid translocation"/>
    <property type="evidence" value="ECO:0007669"/>
    <property type="project" value="TreeGrafter"/>
</dbReference>
<dbReference type="Ensembl" id="ENSPPAT00000064613.1">
    <property type="protein sequence ID" value="ENSPPAP00000041687.1"/>
    <property type="gene ID" value="ENSPPAG00000043448.1"/>
</dbReference>
<feature type="domain" description="P-type ATPase N-terminal" evidence="12">
    <location>
        <begin position="54"/>
        <end position="128"/>
    </location>
</feature>
<name>A0A2R9CRN8_PANPA</name>
<dbReference type="GO" id="GO:0005524">
    <property type="term" value="F:ATP binding"/>
    <property type="evidence" value="ECO:0007669"/>
    <property type="project" value="UniProtKB-KW"/>
</dbReference>
<dbReference type="InterPro" id="IPR032631">
    <property type="entry name" value="P-type_ATPase_N"/>
</dbReference>
<evidence type="ECO:0000256" key="11">
    <source>
        <dbReference type="SAM" id="Phobius"/>
    </source>
</evidence>
<dbReference type="EMBL" id="AJFE02012690">
    <property type="status" value="NOT_ANNOTATED_CDS"/>
    <property type="molecule type" value="Genomic_DNA"/>
</dbReference>
<dbReference type="GeneTree" id="ENSGT00940000160463"/>
<sequence length="530" mass="59361">MGDSPGRGAPERRHKAQPGRARKYEWRPEGGVCPGPRAPATPGSLAAAFTWKVQANNRAYNGQFKEKVILCWQRKKYKTNVIRTAKYNFFSFLPLNLYEQFHRVSNLFFLLIIILQSIPDISTLPWCSLSTPMVCLLFIRATRDLVDDMGRHKSDKAINNRPCQILMGKSFKQKKWQDLCVGDVVCLRKDNIVPADMLLLASTEPSSLCYVETVDIDGETNLKFRQALMVTHKELATIKKMASFQGTVTCEAPNSRMHHFVGCLEWNDKKYSLDIGNLLLRGCRIRNTDTCYGLVIYAGTAAPGSWSGSCTDGSVIFISVVLVCLVLAFGFGFSVKEFKDHHYYLSGVHGSSVAAESFFVFWSFLILLSVTIPMSMFILSEFIYLGNSVFIDWDLQMYYKPQDVPAKARSTSLNDHLGQVEYIFSDKTGTLTQNILTFNKCCINGRVYGAAPTPELPAGSSIFKGLRVPEDQSHVWPHAQHPCPNLNQGTIARWPESHSVYPGRNAVVQSWLTAISTSQVQAILLAQPPE</sequence>
<evidence type="ECO:0000256" key="7">
    <source>
        <dbReference type="ARBA" id="ARBA00022967"/>
    </source>
</evidence>
<keyword evidence="14" id="KW-1185">Reference proteome</keyword>
<dbReference type="EMBL" id="AJFE02012691">
    <property type="status" value="NOT_ANNOTATED_CDS"/>
    <property type="molecule type" value="Genomic_DNA"/>
</dbReference>
<dbReference type="InterPro" id="IPR023298">
    <property type="entry name" value="ATPase_P-typ_TM_dom_sf"/>
</dbReference>